<organism evidence="1 2">
    <name type="scientific">Galbibacter pacificus</name>
    <dbReference type="NCBI Taxonomy" id="2996052"/>
    <lineage>
        <taxon>Bacteria</taxon>
        <taxon>Pseudomonadati</taxon>
        <taxon>Bacteroidota</taxon>
        <taxon>Flavobacteriia</taxon>
        <taxon>Flavobacteriales</taxon>
        <taxon>Flavobacteriaceae</taxon>
        <taxon>Galbibacter</taxon>
    </lineage>
</organism>
<reference evidence="1" key="1">
    <citation type="submission" date="2022-11" db="EMBL/GenBank/DDBJ databases">
        <title>High-quality draft genome sequence of Galbibacter sp. strain CMA-7.</title>
        <authorList>
            <person name="Wei L."/>
            <person name="Dong C."/>
            <person name="Shao Z."/>
        </authorList>
    </citation>
    <scope>NUCLEOTIDE SEQUENCE</scope>
    <source>
        <strain evidence="1">CMA-7</strain>
    </source>
</reference>
<evidence type="ECO:0000313" key="1">
    <source>
        <dbReference type="EMBL" id="MDG3586850.1"/>
    </source>
</evidence>
<dbReference type="EMBL" id="JAPMUA010000004">
    <property type="protein sequence ID" value="MDG3586850.1"/>
    <property type="molecule type" value="Genomic_DNA"/>
</dbReference>
<protein>
    <submittedName>
        <fullName evidence="1">Uncharacterized protein</fullName>
    </submittedName>
</protein>
<evidence type="ECO:0000313" key="2">
    <source>
        <dbReference type="Proteomes" id="UP001153642"/>
    </source>
</evidence>
<feature type="non-terminal residue" evidence="1">
    <location>
        <position position="1"/>
    </location>
</feature>
<name>A0ABT6FUC3_9FLAO</name>
<accession>A0ABT6FUC3</accession>
<comment type="caution">
    <text evidence="1">The sequence shown here is derived from an EMBL/GenBank/DDBJ whole genome shotgun (WGS) entry which is preliminary data.</text>
</comment>
<sequence length="60" mass="7121">LHTIHFDNILNADPPFKEFKDKHISKVFTMLENGKSREDIQTYLEIQFADMYHKKALKGQ</sequence>
<keyword evidence="2" id="KW-1185">Reference proteome</keyword>
<dbReference type="RefSeq" id="WP_277900566.1">
    <property type="nucleotide sequence ID" value="NZ_JAPMUA010000004.1"/>
</dbReference>
<proteinExistence type="predicted"/>
<dbReference type="Proteomes" id="UP001153642">
    <property type="component" value="Unassembled WGS sequence"/>
</dbReference>
<gene>
    <name evidence="1" type="ORF">OSR52_13325</name>
</gene>